<evidence type="ECO:0000313" key="1">
    <source>
        <dbReference type="EMBL" id="KAG0498513.1"/>
    </source>
</evidence>
<name>A0A835S6Z8_VANPL</name>
<dbReference type="Proteomes" id="UP000636800">
    <property type="component" value="Chromosome 1"/>
</dbReference>
<keyword evidence="2" id="KW-1185">Reference proteome</keyword>
<evidence type="ECO:0000313" key="2">
    <source>
        <dbReference type="Proteomes" id="UP000636800"/>
    </source>
</evidence>
<sequence>MERCMAVALASEKSEDCCSLSINQRKRVAALQRSRNFVKQEEALLVEQVSLQLREVGASTGRGVEESSGEIRKTF</sequence>
<organism evidence="1 2">
    <name type="scientific">Vanilla planifolia</name>
    <name type="common">Vanilla</name>
    <dbReference type="NCBI Taxonomy" id="51239"/>
    <lineage>
        <taxon>Eukaryota</taxon>
        <taxon>Viridiplantae</taxon>
        <taxon>Streptophyta</taxon>
        <taxon>Embryophyta</taxon>
        <taxon>Tracheophyta</taxon>
        <taxon>Spermatophyta</taxon>
        <taxon>Magnoliopsida</taxon>
        <taxon>Liliopsida</taxon>
        <taxon>Asparagales</taxon>
        <taxon>Orchidaceae</taxon>
        <taxon>Vanilloideae</taxon>
        <taxon>Vanilleae</taxon>
        <taxon>Vanilla</taxon>
    </lineage>
</organism>
<dbReference type="AlphaFoldDB" id="A0A835S6Z8"/>
<proteinExistence type="predicted"/>
<reference evidence="1 2" key="1">
    <citation type="journal article" date="2020" name="Nat. Food">
        <title>A phased Vanilla planifolia genome enables genetic improvement of flavour and production.</title>
        <authorList>
            <person name="Hasing T."/>
            <person name="Tang H."/>
            <person name="Brym M."/>
            <person name="Khazi F."/>
            <person name="Huang T."/>
            <person name="Chambers A.H."/>
        </authorList>
    </citation>
    <scope>NUCLEOTIDE SEQUENCE [LARGE SCALE GENOMIC DNA]</scope>
    <source>
        <tissue evidence="1">Leaf</tissue>
    </source>
</reference>
<comment type="caution">
    <text evidence="1">The sequence shown here is derived from an EMBL/GenBank/DDBJ whole genome shotgun (WGS) entry which is preliminary data.</text>
</comment>
<dbReference type="EMBL" id="JADCNL010000001">
    <property type="protein sequence ID" value="KAG0498513.1"/>
    <property type="molecule type" value="Genomic_DNA"/>
</dbReference>
<gene>
    <name evidence="1" type="ORF">HPP92_003204</name>
</gene>
<accession>A0A835S6Z8</accession>
<protein>
    <submittedName>
        <fullName evidence="1">Uncharacterized protein</fullName>
    </submittedName>
</protein>
<dbReference type="OrthoDB" id="1747252at2759"/>